<dbReference type="InterPro" id="IPR004838">
    <property type="entry name" value="NHTrfase_class1_PyrdxlP-BS"/>
</dbReference>
<evidence type="ECO:0000313" key="5">
    <source>
        <dbReference type="Proteomes" id="UP000266188"/>
    </source>
</evidence>
<reference evidence="5" key="1">
    <citation type="submission" date="2017-02" db="EMBL/GenBank/DDBJ databases">
        <authorList>
            <person name="Tafer H."/>
            <person name="Lopandic K."/>
        </authorList>
    </citation>
    <scope>NUCLEOTIDE SEQUENCE [LARGE SCALE GENOMIC DNA]</scope>
    <source>
        <strain evidence="5">CBS 366.77</strain>
    </source>
</reference>
<dbReference type="CDD" id="cd00609">
    <property type="entry name" value="AAT_like"/>
    <property type="match status" value="1"/>
</dbReference>
<dbReference type="Gene3D" id="3.90.1150.10">
    <property type="entry name" value="Aspartate Aminotransferase, domain 1"/>
    <property type="match status" value="1"/>
</dbReference>
<keyword evidence="4" id="KW-0032">Aminotransferase</keyword>
<evidence type="ECO:0000259" key="3">
    <source>
        <dbReference type="Pfam" id="PF00155"/>
    </source>
</evidence>
<accession>A0A3A2ZXM3</accession>
<organism evidence="4 5">
    <name type="scientific">Aspergillus sclerotialis</name>
    <dbReference type="NCBI Taxonomy" id="2070753"/>
    <lineage>
        <taxon>Eukaryota</taxon>
        <taxon>Fungi</taxon>
        <taxon>Dikarya</taxon>
        <taxon>Ascomycota</taxon>
        <taxon>Pezizomycotina</taxon>
        <taxon>Eurotiomycetes</taxon>
        <taxon>Eurotiomycetidae</taxon>
        <taxon>Eurotiales</taxon>
        <taxon>Aspergillaceae</taxon>
        <taxon>Aspergillus</taxon>
        <taxon>Aspergillus subgen. Polypaecilum</taxon>
    </lineage>
</organism>
<dbReference type="AlphaFoldDB" id="A0A3A2ZXM3"/>
<feature type="domain" description="Aminotransferase class I/classII large" evidence="3">
    <location>
        <begin position="52"/>
        <end position="384"/>
    </location>
</feature>
<dbReference type="Gene3D" id="3.40.640.10">
    <property type="entry name" value="Type I PLP-dependent aspartate aminotransferase-like (Major domain)"/>
    <property type="match status" value="1"/>
</dbReference>
<name>A0A3A2ZXM3_9EURO</name>
<protein>
    <submittedName>
        <fullName evidence="4">Aminotransferase</fullName>
    </submittedName>
</protein>
<evidence type="ECO:0000256" key="2">
    <source>
        <dbReference type="ARBA" id="ARBA00022898"/>
    </source>
</evidence>
<evidence type="ECO:0000313" key="4">
    <source>
        <dbReference type="EMBL" id="RJE21801.1"/>
    </source>
</evidence>
<dbReference type="PANTHER" id="PTHR43510">
    <property type="entry name" value="AMINOTRANSFERASE FUNCTION, HYPOTHETICAL (EUROFUNG)"/>
    <property type="match status" value="1"/>
</dbReference>
<keyword evidence="5" id="KW-1185">Reference proteome</keyword>
<dbReference type="STRING" id="2070753.A0A3A2ZXM3"/>
<dbReference type="EMBL" id="MVGC01000204">
    <property type="protein sequence ID" value="RJE21801.1"/>
    <property type="molecule type" value="Genomic_DNA"/>
</dbReference>
<gene>
    <name evidence="4" type="ORF">PHISCL_05857</name>
</gene>
<proteinExistence type="inferred from homology"/>
<sequence>MVKFEAFAVEQWMDKYETLAKYNIAETCCASISLNDLKELSDDKKSVPLDLSTKLTYGAIRGSKQLRGNLAGLYSEKTTPLPLDNILITAGAIQANFLLLYTLVGPGDHVICHYPTYQQLYSVPESIGAEVSLWKSKEENGWNVDVDELKSLIRPNTKLIILNNPQNPTGSVISRKTLEEIVAVSREKSIIIHADEVYRPLFHSTATDDELPPSLLSLGYEHTVVTGSMSKAYSLAGIRVGWIASRDRALIEACASARDYTTISVGGIDDAIASHALAPSCVHSLLKRNIELCRTNLAILETFIESHRWACDWVKPRAGTTAFVRFSRDGKPVDDTAFCEMLLEKTGVMFVPGAQCFGRDGDFTGYVRVGYVNDTSVIREGLEAVKSFMKNEYEKVPLAKQ</sequence>
<dbReference type="GO" id="GO:0030170">
    <property type="term" value="F:pyridoxal phosphate binding"/>
    <property type="evidence" value="ECO:0007669"/>
    <property type="project" value="InterPro"/>
</dbReference>
<dbReference type="OrthoDB" id="7042322at2759"/>
<dbReference type="InterPro" id="IPR015422">
    <property type="entry name" value="PyrdxlP-dep_Trfase_small"/>
</dbReference>
<dbReference type="PANTHER" id="PTHR43510:SF1">
    <property type="entry name" value="AMINOTRANSFERASE FUNCTION, HYPOTHETICAL (EUROFUNG)"/>
    <property type="match status" value="1"/>
</dbReference>
<comment type="similarity">
    <text evidence="1">Belongs to the class-I pyridoxal-phosphate-dependent aminotransferase family.</text>
</comment>
<dbReference type="Pfam" id="PF00155">
    <property type="entry name" value="Aminotran_1_2"/>
    <property type="match status" value="1"/>
</dbReference>
<dbReference type="SUPFAM" id="SSF53383">
    <property type="entry name" value="PLP-dependent transferases"/>
    <property type="match status" value="1"/>
</dbReference>
<keyword evidence="2" id="KW-0663">Pyridoxal phosphate</keyword>
<dbReference type="PROSITE" id="PS00105">
    <property type="entry name" value="AA_TRANSFER_CLASS_1"/>
    <property type="match status" value="1"/>
</dbReference>
<evidence type="ECO:0000256" key="1">
    <source>
        <dbReference type="ARBA" id="ARBA00007441"/>
    </source>
</evidence>
<dbReference type="GO" id="GO:0008483">
    <property type="term" value="F:transaminase activity"/>
    <property type="evidence" value="ECO:0007669"/>
    <property type="project" value="UniProtKB-KW"/>
</dbReference>
<comment type="caution">
    <text evidence="4">The sequence shown here is derived from an EMBL/GenBank/DDBJ whole genome shotgun (WGS) entry which is preliminary data.</text>
</comment>
<keyword evidence="4" id="KW-0808">Transferase</keyword>
<dbReference type="Proteomes" id="UP000266188">
    <property type="component" value="Unassembled WGS sequence"/>
</dbReference>
<dbReference type="InterPro" id="IPR004839">
    <property type="entry name" value="Aminotransferase_I/II_large"/>
</dbReference>
<dbReference type="InterPro" id="IPR015424">
    <property type="entry name" value="PyrdxlP-dep_Trfase"/>
</dbReference>
<dbReference type="InterPro" id="IPR015421">
    <property type="entry name" value="PyrdxlP-dep_Trfase_major"/>
</dbReference>